<dbReference type="Pfam" id="PF12790">
    <property type="entry name" value="T6SS-SciN"/>
    <property type="match status" value="1"/>
</dbReference>
<evidence type="ECO:0000256" key="1">
    <source>
        <dbReference type="SAM" id="SignalP"/>
    </source>
</evidence>
<organism evidence="2 3">
    <name type="scientific">Enterobacter cancerogenus</name>
    <dbReference type="NCBI Taxonomy" id="69218"/>
    <lineage>
        <taxon>Bacteria</taxon>
        <taxon>Pseudomonadati</taxon>
        <taxon>Pseudomonadota</taxon>
        <taxon>Gammaproteobacteria</taxon>
        <taxon>Enterobacterales</taxon>
        <taxon>Enterobacteriaceae</taxon>
        <taxon>Enterobacter</taxon>
        <taxon>Enterobacter cloacae complex</taxon>
    </lineage>
</organism>
<feature type="chain" id="PRO_5044195020" evidence="1">
    <location>
        <begin position="23"/>
        <end position="180"/>
    </location>
</feature>
<dbReference type="AlphaFoldDB" id="A0AB38NYP0"/>
<evidence type="ECO:0000313" key="3">
    <source>
        <dbReference type="Proteomes" id="UP000306327"/>
    </source>
</evidence>
<dbReference type="InterPro" id="IPR017734">
    <property type="entry name" value="T6SS_SciN"/>
</dbReference>
<dbReference type="PROSITE" id="PS51257">
    <property type="entry name" value="PROKAR_LIPOPROTEIN"/>
    <property type="match status" value="1"/>
</dbReference>
<dbReference type="Proteomes" id="UP000306327">
    <property type="component" value="Unassembled WGS sequence"/>
</dbReference>
<keyword evidence="1" id="KW-0732">Signal</keyword>
<name>A0AB38NYP0_9ENTR</name>
<evidence type="ECO:0000313" key="2">
    <source>
        <dbReference type="EMBL" id="TKK13772.1"/>
    </source>
</evidence>
<dbReference type="NCBIfam" id="TIGR03352">
    <property type="entry name" value="VI_chp_3"/>
    <property type="match status" value="1"/>
</dbReference>
<dbReference type="PANTHER" id="PTHR37625:SF4">
    <property type="entry name" value="OUTER MEMBRANE LIPOPROTEIN"/>
    <property type="match status" value="1"/>
</dbReference>
<reference evidence="2 3" key="1">
    <citation type="journal article" date="2019" name="Sci. Rep.">
        <title>Differences in resource use lead to coexistence of seed-transmitted microbial populations.</title>
        <authorList>
            <person name="Torres-Cortes G."/>
            <person name="Garcia B.J."/>
            <person name="Compant S."/>
            <person name="Rezki S."/>
            <person name="Jones P."/>
            <person name="Preveaux A."/>
            <person name="Briand M."/>
            <person name="Roulet A."/>
            <person name="Bouchez O."/>
            <person name="Jacobson D."/>
            <person name="Barret M."/>
        </authorList>
    </citation>
    <scope>NUCLEOTIDE SEQUENCE [LARGE SCALE GENOMIC DNA]</scope>
    <source>
        <strain evidence="2 3">CFBP13530</strain>
    </source>
</reference>
<protein>
    <submittedName>
        <fullName evidence="2">Type VI secretion system lipoprotein TssJ</fullName>
    </submittedName>
</protein>
<feature type="signal peptide" evidence="1">
    <location>
        <begin position="1"/>
        <end position="22"/>
    </location>
</feature>
<dbReference type="EMBL" id="QGAL01000012">
    <property type="protein sequence ID" value="TKK13772.1"/>
    <property type="molecule type" value="Genomic_DNA"/>
</dbReference>
<dbReference type="Gene3D" id="2.60.40.4150">
    <property type="entry name" value="Type VI secretion system, lipoprotein SciN"/>
    <property type="match status" value="1"/>
</dbReference>
<keyword evidence="2" id="KW-0449">Lipoprotein</keyword>
<dbReference type="InterPro" id="IPR038706">
    <property type="entry name" value="Type_VI_SciN-like_sf"/>
</dbReference>
<accession>A0AB38NYP0</accession>
<gene>
    <name evidence="2" type="primary">tssJ</name>
    <name evidence="2" type="ORF">EcCFBP13530_22450</name>
</gene>
<dbReference type="PANTHER" id="PTHR37625">
    <property type="entry name" value="OUTER MEMBRANE LIPOPROTEIN-RELATED"/>
    <property type="match status" value="1"/>
</dbReference>
<comment type="caution">
    <text evidence="2">The sequence shown here is derived from an EMBL/GenBank/DDBJ whole genome shotgun (WGS) entry which is preliminary data.</text>
</comment>
<proteinExistence type="predicted"/>
<sequence>MKMAITAGNTTATLLALTLATALTGCGLTQTVKDGTVSMTRSIFYKQVKTLHLDIQARSGVNNNAKGASLATVVRIYQLKERKAFDSTDYPSLFADDSQAIKADLVAEKDIRLRPGESVTLDMPLEEAAQFVAVAGMFMSPDQANDTWRLVLTRDDLDPDKPRIIEASNNRLTLQPLKED</sequence>